<evidence type="ECO:0000256" key="1">
    <source>
        <dbReference type="SAM" id="MobiDB-lite"/>
    </source>
</evidence>
<comment type="caution">
    <text evidence="3">The sequence shown here is derived from an EMBL/GenBank/DDBJ whole genome shotgun (WGS) entry which is preliminary data.</text>
</comment>
<gene>
    <name evidence="3" type="ORF">Rhe02_69950</name>
</gene>
<keyword evidence="2" id="KW-0472">Membrane</keyword>
<accession>A0A8J3QDK0</accession>
<feature type="transmembrane region" description="Helical" evidence="2">
    <location>
        <begin position="31"/>
        <end position="55"/>
    </location>
</feature>
<evidence type="ECO:0000256" key="2">
    <source>
        <dbReference type="SAM" id="Phobius"/>
    </source>
</evidence>
<sequence length="159" mass="17219">MEIATTRYGATTMADQDFDPPRPRLGGAGPAILGIVGFVAALLIFSLVLVLLDVLPNPLSKSSRAEPQPVAPATSGPAKLAQSARFAKPGECVLNQGTDTKPDLIMVKCEPGSLEVLERKEGTTNVEECRSVPGYRYHYFYDSDLGDSFDFVLCMRKRP</sequence>
<name>A0A8J3QDK0_9ACTN</name>
<dbReference type="Proteomes" id="UP000612899">
    <property type="component" value="Unassembled WGS sequence"/>
</dbReference>
<feature type="region of interest" description="Disordered" evidence="1">
    <location>
        <begin position="1"/>
        <end position="22"/>
    </location>
</feature>
<keyword evidence="4" id="KW-1185">Reference proteome</keyword>
<reference evidence="3" key="1">
    <citation type="submission" date="2021-01" db="EMBL/GenBank/DDBJ databases">
        <title>Whole genome shotgun sequence of Rhizocola hellebori NBRC 109834.</title>
        <authorList>
            <person name="Komaki H."/>
            <person name="Tamura T."/>
        </authorList>
    </citation>
    <scope>NUCLEOTIDE SEQUENCE</scope>
    <source>
        <strain evidence="3">NBRC 109834</strain>
    </source>
</reference>
<dbReference type="EMBL" id="BONY01000058">
    <property type="protein sequence ID" value="GIH08928.1"/>
    <property type="molecule type" value="Genomic_DNA"/>
</dbReference>
<evidence type="ECO:0000313" key="4">
    <source>
        <dbReference type="Proteomes" id="UP000612899"/>
    </source>
</evidence>
<proteinExistence type="predicted"/>
<protein>
    <submittedName>
        <fullName evidence="3">Uncharacterized protein</fullName>
    </submittedName>
</protein>
<dbReference type="AlphaFoldDB" id="A0A8J3QDK0"/>
<keyword evidence="2" id="KW-0812">Transmembrane</keyword>
<keyword evidence="2" id="KW-1133">Transmembrane helix</keyword>
<evidence type="ECO:0000313" key="3">
    <source>
        <dbReference type="EMBL" id="GIH08928.1"/>
    </source>
</evidence>
<organism evidence="3 4">
    <name type="scientific">Rhizocola hellebori</name>
    <dbReference type="NCBI Taxonomy" id="1392758"/>
    <lineage>
        <taxon>Bacteria</taxon>
        <taxon>Bacillati</taxon>
        <taxon>Actinomycetota</taxon>
        <taxon>Actinomycetes</taxon>
        <taxon>Micromonosporales</taxon>
        <taxon>Micromonosporaceae</taxon>
        <taxon>Rhizocola</taxon>
    </lineage>
</organism>